<organism evidence="9 10">
    <name type="scientific">Rossellomorea vietnamensis</name>
    <dbReference type="NCBI Taxonomy" id="218284"/>
    <lineage>
        <taxon>Bacteria</taxon>
        <taxon>Bacillati</taxon>
        <taxon>Bacillota</taxon>
        <taxon>Bacilli</taxon>
        <taxon>Bacillales</taxon>
        <taxon>Bacillaceae</taxon>
        <taxon>Rossellomorea</taxon>
    </lineage>
</organism>
<dbReference type="InterPro" id="IPR000515">
    <property type="entry name" value="MetI-like"/>
</dbReference>
<keyword evidence="6 7" id="KW-0472">Membrane</keyword>
<evidence type="ECO:0000313" key="9">
    <source>
        <dbReference type="EMBL" id="TYS01363.1"/>
    </source>
</evidence>
<dbReference type="PANTHER" id="PTHR30465:SF44">
    <property type="entry name" value="ABC-TYPE DIPEPTIDE_OLIGOPEPTIDE TRANSPORT SYSTEM, PERMEASE COMPONENT"/>
    <property type="match status" value="1"/>
</dbReference>
<evidence type="ECO:0000256" key="5">
    <source>
        <dbReference type="ARBA" id="ARBA00022989"/>
    </source>
</evidence>
<feature type="transmembrane region" description="Helical" evidence="7">
    <location>
        <begin position="115"/>
        <end position="136"/>
    </location>
</feature>
<feature type="transmembrane region" description="Helical" evidence="7">
    <location>
        <begin position="148"/>
        <end position="172"/>
    </location>
</feature>
<name>A0A5D4MHY8_9BACI</name>
<comment type="caution">
    <text evidence="9">The sequence shown here is derived from an EMBL/GenBank/DDBJ whole genome shotgun (WGS) entry which is preliminary data.</text>
</comment>
<dbReference type="PANTHER" id="PTHR30465">
    <property type="entry name" value="INNER MEMBRANE ABC TRANSPORTER"/>
    <property type="match status" value="1"/>
</dbReference>
<evidence type="ECO:0000259" key="8">
    <source>
        <dbReference type="Pfam" id="PF00528"/>
    </source>
</evidence>
<keyword evidence="3" id="KW-1003">Cell membrane</keyword>
<accession>A0A5D4MHY8</accession>
<keyword evidence="4 7" id="KW-0812">Transmembrane</keyword>
<dbReference type="GO" id="GO:0055085">
    <property type="term" value="P:transmembrane transport"/>
    <property type="evidence" value="ECO:0007669"/>
    <property type="project" value="InterPro"/>
</dbReference>
<evidence type="ECO:0000256" key="3">
    <source>
        <dbReference type="ARBA" id="ARBA00022475"/>
    </source>
</evidence>
<dbReference type="Pfam" id="PF00528">
    <property type="entry name" value="BPD_transp_1"/>
    <property type="match status" value="1"/>
</dbReference>
<proteinExistence type="predicted"/>
<comment type="subcellular location">
    <subcellularLocation>
        <location evidence="1">Cell membrane</location>
        <topology evidence="1">Multi-pass membrane protein</topology>
    </subcellularLocation>
</comment>
<evidence type="ECO:0000256" key="7">
    <source>
        <dbReference type="SAM" id="Phobius"/>
    </source>
</evidence>
<evidence type="ECO:0000256" key="6">
    <source>
        <dbReference type="ARBA" id="ARBA00023136"/>
    </source>
</evidence>
<feature type="transmembrane region" description="Helical" evidence="7">
    <location>
        <begin position="192"/>
        <end position="214"/>
    </location>
</feature>
<dbReference type="GO" id="GO:0005886">
    <property type="term" value="C:plasma membrane"/>
    <property type="evidence" value="ECO:0007669"/>
    <property type="project" value="UniProtKB-SubCell"/>
</dbReference>
<keyword evidence="2" id="KW-0813">Transport</keyword>
<keyword evidence="5 7" id="KW-1133">Transmembrane helix</keyword>
<dbReference type="SUPFAM" id="SSF161098">
    <property type="entry name" value="MetI-like"/>
    <property type="match status" value="1"/>
</dbReference>
<dbReference type="EMBL" id="VTEG01000001">
    <property type="protein sequence ID" value="TYS01363.1"/>
    <property type="molecule type" value="Genomic_DNA"/>
</dbReference>
<feature type="transmembrane region" description="Helical" evidence="7">
    <location>
        <begin position="264"/>
        <end position="281"/>
    </location>
</feature>
<dbReference type="AlphaFoldDB" id="A0A5D4MHY8"/>
<dbReference type="CDD" id="cd06261">
    <property type="entry name" value="TM_PBP2"/>
    <property type="match status" value="1"/>
</dbReference>
<feature type="domain" description="ABC transmembrane type-1" evidence="8">
    <location>
        <begin position="135"/>
        <end position="316"/>
    </location>
</feature>
<evidence type="ECO:0000256" key="1">
    <source>
        <dbReference type="ARBA" id="ARBA00004651"/>
    </source>
</evidence>
<evidence type="ECO:0000256" key="2">
    <source>
        <dbReference type="ARBA" id="ARBA00022448"/>
    </source>
</evidence>
<reference evidence="9 10" key="1">
    <citation type="submission" date="2019-08" db="EMBL/GenBank/DDBJ databases">
        <title>Bacillus genomes from the desert of Cuatro Cienegas, Coahuila.</title>
        <authorList>
            <person name="Olmedo-Alvarez G."/>
        </authorList>
    </citation>
    <scope>NUCLEOTIDE SEQUENCE [LARGE SCALE GENOMIC DNA]</scope>
    <source>
        <strain evidence="9 10">CH128b_4D</strain>
    </source>
</reference>
<evidence type="ECO:0000313" key="10">
    <source>
        <dbReference type="Proteomes" id="UP000325182"/>
    </source>
</evidence>
<evidence type="ECO:0000256" key="4">
    <source>
        <dbReference type="ARBA" id="ARBA00022692"/>
    </source>
</evidence>
<dbReference type="InterPro" id="IPR035906">
    <property type="entry name" value="MetI-like_sf"/>
</dbReference>
<feature type="transmembrane region" description="Helical" evidence="7">
    <location>
        <begin position="287"/>
        <end position="304"/>
    </location>
</feature>
<dbReference type="Proteomes" id="UP000325182">
    <property type="component" value="Unassembled WGS sequence"/>
</dbReference>
<protein>
    <submittedName>
        <fullName evidence="9">ABC transporter permease subunit</fullName>
    </submittedName>
</protein>
<feature type="transmembrane region" description="Helical" evidence="7">
    <location>
        <begin position="41"/>
        <end position="61"/>
    </location>
</feature>
<gene>
    <name evidence="9" type="ORF">FZC84_01505</name>
</gene>
<sequence>MQVIEENIPENSKTSIFCATILTSNHKKGLASMPNRWLSNLLEPLLIIMGIILVSAGSGVFQNQTPSLLTYWDSLRKVAAELSQPFQLVYINPLSDVERELFPIIFTAFLSSAKIVFLALIIAISASVLMLVIYYSAGKWLKGTIKSFSFLVSSLPDIFIISALQIFVIWFFKQSGILLIDVASAGENQVILFPAVTLSILPAFFFLGLMVSFIKEEEGMPYVELARGKGLTKYKLLFIHIIRNILISLTYHSKQIVWMMLSNLLILEYLFNVFGVTAFLFTYNTPSIFAITAILLFLPIYILLKGMQFLVKRRIGKEMSL</sequence>